<keyword evidence="5 6" id="KW-0472">Membrane</keyword>
<proteinExistence type="inferred from homology"/>
<dbReference type="GeneTree" id="ENSGT01050000244940"/>
<evidence type="ECO:0000256" key="5">
    <source>
        <dbReference type="ARBA" id="ARBA00023136"/>
    </source>
</evidence>
<feature type="transmembrane region" description="Helical" evidence="6">
    <location>
        <begin position="116"/>
        <end position="136"/>
    </location>
</feature>
<dbReference type="GO" id="GO:0019899">
    <property type="term" value="F:enzyme binding"/>
    <property type="evidence" value="ECO:0007669"/>
    <property type="project" value="TreeGrafter"/>
</dbReference>
<protein>
    <submittedName>
        <fullName evidence="7">Testis enhanced gene transcript (BAX inhibitor 1)</fullName>
    </submittedName>
</protein>
<dbReference type="GO" id="GO:0031966">
    <property type="term" value="C:mitochondrial membrane"/>
    <property type="evidence" value="ECO:0007669"/>
    <property type="project" value="TreeGrafter"/>
</dbReference>
<dbReference type="PANTHER" id="PTHR23291">
    <property type="entry name" value="BAX INHIBITOR-RELATED"/>
    <property type="match status" value="1"/>
</dbReference>
<dbReference type="GO" id="GO:2001234">
    <property type="term" value="P:negative regulation of apoptotic signaling pathway"/>
    <property type="evidence" value="ECO:0007669"/>
    <property type="project" value="TreeGrafter"/>
</dbReference>
<comment type="similarity">
    <text evidence="2 6">Belongs to the BI1 family.</text>
</comment>
<keyword evidence="8" id="KW-1185">Reference proteome</keyword>
<name>A0A8C4PXS5_EPTBU</name>
<dbReference type="PANTHER" id="PTHR23291:SF32">
    <property type="entry name" value="BAX INHIBITOR 1"/>
    <property type="match status" value="1"/>
</dbReference>
<dbReference type="Ensembl" id="ENSEBUT00000003853.1">
    <property type="protein sequence ID" value="ENSEBUP00000003482.1"/>
    <property type="gene ID" value="ENSEBUG00000002534.1"/>
</dbReference>
<feature type="transmembrane region" description="Helical" evidence="6">
    <location>
        <begin position="143"/>
        <end position="163"/>
    </location>
</feature>
<reference evidence="7" key="1">
    <citation type="submission" date="2025-08" db="UniProtKB">
        <authorList>
            <consortium name="Ensembl"/>
        </authorList>
    </citation>
    <scope>IDENTIFICATION</scope>
</reference>
<evidence type="ECO:0000256" key="6">
    <source>
        <dbReference type="RuleBase" id="RU004379"/>
    </source>
</evidence>
<dbReference type="GO" id="GO:0033119">
    <property type="term" value="P:negative regulation of RNA splicing"/>
    <property type="evidence" value="ECO:0007669"/>
    <property type="project" value="TreeGrafter"/>
</dbReference>
<sequence length="307" mass="34836">MESLLRERSFNIRTLMDFSHIDMSTREHLKNVYACLCICMLSAAAGAILQFHSAFPQIFVHASPFVGLGLFFWLMATPRNGRNDLKRLGILAAFALNIGLGLGPLLSTVIAINPSIIVTAFLGTSAIFLCFTLSALYSRNRTFLYLGGTLSSALCLLCLASLFNMFFQSVILFKIHVYLGLIVMCGFVLFDTQLIVEKCRHGDKDYVWHSVELFLDFVNIFRKLMIILAMNEKVRSVWFLLSLCELVSNVMTMQRVSLFWILQLPVTVGLFCLTVLRLSVFFCMQSLGSWKSLYAEQIRTVTRQKER</sequence>
<feature type="transmembrane region" description="Helical" evidence="6">
    <location>
        <begin position="32"/>
        <end position="52"/>
    </location>
</feature>
<dbReference type="Proteomes" id="UP000694388">
    <property type="component" value="Unplaced"/>
</dbReference>
<keyword evidence="3 6" id="KW-0812">Transmembrane</keyword>
<feature type="transmembrane region" description="Helical" evidence="6">
    <location>
        <begin position="258"/>
        <end position="283"/>
    </location>
</feature>
<dbReference type="Pfam" id="PF01027">
    <property type="entry name" value="Bax1-I"/>
    <property type="match status" value="1"/>
</dbReference>
<accession>A0A8C4PXS5</accession>
<feature type="transmembrane region" description="Helical" evidence="6">
    <location>
        <begin position="58"/>
        <end position="76"/>
    </location>
</feature>
<evidence type="ECO:0000256" key="1">
    <source>
        <dbReference type="ARBA" id="ARBA00004141"/>
    </source>
</evidence>
<evidence type="ECO:0000256" key="4">
    <source>
        <dbReference type="ARBA" id="ARBA00022989"/>
    </source>
</evidence>
<reference evidence="7" key="2">
    <citation type="submission" date="2025-09" db="UniProtKB">
        <authorList>
            <consortium name="Ensembl"/>
        </authorList>
    </citation>
    <scope>IDENTIFICATION</scope>
</reference>
<evidence type="ECO:0000313" key="7">
    <source>
        <dbReference type="Ensembl" id="ENSEBUP00000003482.1"/>
    </source>
</evidence>
<dbReference type="AlphaFoldDB" id="A0A8C4PXS5"/>
<evidence type="ECO:0000256" key="3">
    <source>
        <dbReference type="ARBA" id="ARBA00022692"/>
    </source>
</evidence>
<organism evidence="7 8">
    <name type="scientific">Eptatretus burgeri</name>
    <name type="common">Inshore hagfish</name>
    <dbReference type="NCBI Taxonomy" id="7764"/>
    <lineage>
        <taxon>Eukaryota</taxon>
        <taxon>Metazoa</taxon>
        <taxon>Chordata</taxon>
        <taxon>Craniata</taxon>
        <taxon>Vertebrata</taxon>
        <taxon>Cyclostomata</taxon>
        <taxon>Myxini</taxon>
        <taxon>Myxiniformes</taxon>
        <taxon>Myxinidae</taxon>
        <taxon>Eptatretinae</taxon>
        <taxon>Eptatretus</taxon>
    </lineage>
</organism>
<dbReference type="CDD" id="cd10430">
    <property type="entry name" value="BI-1"/>
    <property type="match status" value="1"/>
</dbReference>
<feature type="transmembrane region" description="Helical" evidence="6">
    <location>
        <begin position="88"/>
        <end position="110"/>
    </location>
</feature>
<dbReference type="GO" id="GO:0034620">
    <property type="term" value="P:cellular response to unfolded protein"/>
    <property type="evidence" value="ECO:0007669"/>
    <property type="project" value="TreeGrafter"/>
</dbReference>
<keyword evidence="4 6" id="KW-1133">Transmembrane helix</keyword>
<dbReference type="InterPro" id="IPR006214">
    <property type="entry name" value="Bax_inhibitor_1-related"/>
</dbReference>
<evidence type="ECO:0000313" key="8">
    <source>
        <dbReference type="Proteomes" id="UP000694388"/>
    </source>
</evidence>
<feature type="transmembrane region" description="Helical" evidence="6">
    <location>
        <begin position="175"/>
        <end position="196"/>
    </location>
</feature>
<evidence type="ECO:0000256" key="2">
    <source>
        <dbReference type="ARBA" id="ARBA00010350"/>
    </source>
</evidence>
<comment type="subcellular location">
    <subcellularLocation>
        <location evidence="1">Membrane</location>
        <topology evidence="1">Multi-pass membrane protein</topology>
    </subcellularLocation>
</comment>